<keyword evidence="2 4" id="KW-0813">Transport</keyword>
<evidence type="ECO:0000256" key="1">
    <source>
        <dbReference type="ARBA" id="ARBA00008725"/>
    </source>
</evidence>
<dbReference type="CDD" id="cd13565">
    <property type="entry name" value="PBP2_PstS"/>
    <property type="match status" value="1"/>
</dbReference>
<dbReference type="InterPro" id="IPR005673">
    <property type="entry name" value="ABC_phos-bd_PstS"/>
</dbReference>
<comment type="caution">
    <text evidence="8">The sequence shown here is derived from an EMBL/GenBank/DDBJ whole genome shotgun (WGS) entry which is preliminary data.</text>
</comment>
<feature type="region of interest" description="Disordered" evidence="6">
    <location>
        <begin position="1"/>
        <end position="24"/>
    </location>
</feature>
<evidence type="ECO:0000259" key="7">
    <source>
        <dbReference type="Pfam" id="PF12849"/>
    </source>
</evidence>
<comment type="similarity">
    <text evidence="1 4">Belongs to the PstS family.</text>
</comment>
<dbReference type="GO" id="GO:0042301">
    <property type="term" value="F:phosphate ion binding"/>
    <property type="evidence" value="ECO:0007669"/>
    <property type="project" value="InterPro"/>
</dbReference>
<proteinExistence type="inferred from homology"/>
<protein>
    <recommendedName>
        <fullName evidence="4">Phosphate-binding protein</fullName>
    </recommendedName>
</protein>
<gene>
    <name evidence="8" type="ORF">CLV54_1722</name>
</gene>
<keyword evidence="3 4" id="KW-0592">Phosphate transport</keyword>
<evidence type="ECO:0000313" key="8">
    <source>
        <dbReference type="EMBL" id="PJJ61933.1"/>
    </source>
</evidence>
<feature type="binding site" evidence="5">
    <location>
        <position position="125"/>
    </location>
    <ligand>
        <name>phosphate</name>
        <dbReference type="ChEBI" id="CHEBI:43474"/>
    </ligand>
</feature>
<dbReference type="EMBL" id="PGFB01000003">
    <property type="protein sequence ID" value="PJJ61933.1"/>
    <property type="molecule type" value="Genomic_DNA"/>
</dbReference>
<evidence type="ECO:0000256" key="3">
    <source>
        <dbReference type="ARBA" id="ARBA00022592"/>
    </source>
</evidence>
<feature type="domain" description="PBP" evidence="7">
    <location>
        <begin position="86"/>
        <end position="381"/>
    </location>
</feature>
<feature type="binding site" evidence="5">
    <location>
        <position position="143"/>
    </location>
    <ligand>
        <name>phosphate</name>
        <dbReference type="ChEBI" id="CHEBI:43474"/>
    </ligand>
</feature>
<feature type="binding site" evidence="5">
    <location>
        <begin position="231"/>
        <end position="233"/>
    </location>
    <ligand>
        <name>phosphate</name>
        <dbReference type="ChEBI" id="CHEBI:43474"/>
    </ligand>
</feature>
<name>A0A2M9BVG2_9MICO</name>
<dbReference type="Proteomes" id="UP000230161">
    <property type="component" value="Unassembled WGS sequence"/>
</dbReference>
<evidence type="ECO:0000256" key="2">
    <source>
        <dbReference type="ARBA" id="ARBA00022448"/>
    </source>
</evidence>
<dbReference type="PIRSF" id="PIRSF002756">
    <property type="entry name" value="PstS"/>
    <property type="match status" value="1"/>
</dbReference>
<evidence type="ECO:0000313" key="9">
    <source>
        <dbReference type="Proteomes" id="UP000230161"/>
    </source>
</evidence>
<dbReference type="GO" id="GO:0035435">
    <property type="term" value="P:phosphate ion transmembrane transport"/>
    <property type="evidence" value="ECO:0007669"/>
    <property type="project" value="InterPro"/>
</dbReference>
<sequence length="412" mass="41388">MQRSLDGGSAPARPACQGEYHNVDSHAGHSHLEGNTVKFKNVAAAGALAITAAIVLSSCAGGGSTDAGSTSTPTETTPAVDYSSLAGTITAGGSSAQANAQAAWITAFTAQAKGVTINYDKSQGSGGGVTNWLAGSYDFAGSDSPLKDDQQASSQTICGAGGGLNLPVYLDGVAIIYNLPGVDSLQLSSATLAKIFSMQITTWNDPAIAADNPDATLPATAITTVTRSDGSGTTQNFTNYLSAVQPSIWTNAPSNAWPIAGSSAQQGGSGVVNTVKAGEGTIGYADHSAIGDLTAAAIQVGTGTDFVEFSQEGATNAFTAASTTVDTGVDGDLAQVIDYTAITEADAYPIPLISYAILCTEFSDATQADLTKSYIGFVASDAGQQIASKNAGSAPIPADMLSQIQDSLALIG</sequence>
<evidence type="ECO:0000256" key="5">
    <source>
        <dbReference type="PIRSR" id="PIRSR002756-1"/>
    </source>
</evidence>
<evidence type="ECO:0000256" key="6">
    <source>
        <dbReference type="SAM" id="MobiDB-lite"/>
    </source>
</evidence>
<dbReference type="SUPFAM" id="SSF53850">
    <property type="entry name" value="Periplasmic binding protein-like II"/>
    <property type="match status" value="1"/>
</dbReference>
<organism evidence="8 9">
    <name type="scientific">Compostimonas suwonensis</name>
    <dbReference type="NCBI Taxonomy" id="1048394"/>
    <lineage>
        <taxon>Bacteria</taxon>
        <taxon>Bacillati</taxon>
        <taxon>Actinomycetota</taxon>
        <taxon>Actinomycetes</taxon>
        <taxon>Micrococcales</taxon>
        <taxon>Microbacteriaceae</taxon>
        <taxon>Compostimonas</taxon>
    </lineage>
</organism>
<accession>A0A2M9BVG2</accession>
<dbReference type="InterPro" id="IPR050962">
    <property type="entry name" value="Phosphate-bind_PstS"/>
</dbReference>
<dbReference type="PANTHER" id="PTHR42996">
    <property type="entry name" value="PHOSPHATE-BINDING PROTEIN PSTS"/>
    <property type="match status" value="1"/>
</dbReference>
<dbReference type="Gene3D" id="3.40.190.10">
    <property type="entry name" value="Periplasmic binding protein-like II"/>
    <property type="match status" value="2"/>
</dbReference>
<keyword evidence="9" id="KW-1185">Reference proteome</keyword>
<dbReference type="NCBIfam" id="TIGR00975">
    <property type="entry name" value="3a0107s03"/>
    <property type="match status" value="1"/>
</dbReference>
<dbReference type="InterPro" id="IPR024370">
    <property type="entry name" value="PBP_domain"/>
</dbReference>
<dbReference type="PANTHER" id="PTHR42996:SF1">
    <property type="entry name" value="PHOSPHATE-BINDING PROTEIN PSTS"/>
    <property type="match status" value="1"/>
</dbReference>
<reference evidence="8 9" key="1">
    <citation type="submission" date="2017-11" db="EMBL/GenBank/DDBJ databases">
        <title>Genomic Encyclopedia of Archaeal and Bacterial Type Strains, Phase II (KMG-II): From Individual Species to Whole Genera.</title>
        <authorList>
            <person name="Goeker M."/>
        </authorList>
    </citation>
    <scope>NUCLEOTIDE SEQUENCE [LARGE SCALE GENOMIC DNA]</scope>
    <source>
        <strain evidence="8 9">DSM 25625</strain>
    </source>
</reference>
<feature type="binding site" evidence="5">
    <location>
        <begin position="94"/>
        <end position="96"/>
    </location>
    <ligand>
        <name>phosphate</name>
        <dbReference type="ChEBI" id="CHEBI:43474"/>
    </ligand>
</feature>
<dbReference type="Pfam" id="PF12849">
    <property type="entry name" value="PBP_like_2"/>
    <property type="match status" value="1"/>
</dbReference>
<dbReference type="AlphaFoldDB" id="A0A2M9BVG2"/>
<dbReference type="GO" id="GO:0043190">
    <property type="term" value="C:ATP-binding cassette (ABC) transporter complex"/>
    <property type="evidence" value="ECO:0007669"/>
    <property type="project" value="InterPro"/>
</dbReference>
<evidence type="ECO:0000256" key="4">
    <source>
        <dbReference type="PIRNR" id="PIRNR002756"/>
    </source>
</evidence>